<dbReference type="RefSeq" id="WP_012798735.1">
    <property type="nucleotide sequence ID" value="NC_013165.1"/>
</dbReference>
<dbReference type="InterPro" id="IPR003797">
    <property type="entry name" value="DegV"/>
</dbReference>
<dbReference type="Gene3D" id="3.40.50.10440">
    <property type="entry name" value="Dihydroxyacetone kinase, domain 1"/>
    <property type="match status" value="1"/>
</dbReference>
<dbReference type="eggNOG" id="COG1307">
    <property type="taxonomic scope" value="Bacteria"/>
</dbReference>
<dbReference type="AlphaFoldDB" id="C7N6U8"/>
<comment type="function">
    <text evidence="1">May bind long-chain fatty acids, such as palmitate, and may play a role in lipid transport or fatty acid metabolism.</text>
</comment>
<dbReference type="NCBIfam" id="TIGR00762">
    <property type="entry name" value="DegV"/>
    <property type="match status" value="1"/>
</dbReference>
<sequence length="308" mass="34146">MTAQCNLIIDSCSDLPASVVDREGITLLEFPFFFGEEEHKDDLWRSMTVSEFYGRMRKGEQPSTAQLPISELTDVFTKAAQSGVPTVYISFTAGLSGSFDLACMIRDQVVAEYPEAELYVVDTLLASTAEAFIVYEALRQREKGLTAKEMVAWVEEARYFVNCMFMVDDLESLRRGGRIPDAVAYAGAKLDVKPMLTIGLDGRLSMRGVARGRKKGIRQMAEFYNSHVDRNNPSQTVATGNADCPKDAQRLQELISKENDGVMFLDSTIGPVIGCHVGPDMVSIVFWGGDRREDLSVADRIARRVRGA</sequence>
<dbReference type="InterPro" id="IPR043168">
    <property type="entry name" value="DegV_C"/>
</dbReference>
<dbReference type="STRING" id="471855.Shel_16140"/>
<evidence type="ECO:0000313" key="4">
    <source>
        <dbReference type="Proteomes" id="UP000002026"/>
    </source>
</evidence>
<dbReference type="GO" id="GO:0008289">
    <property type="term" value="F:lipid binding"/>
    <property type="evidence" value="ECO:0007669"/>
    <property type="project" value="UniProtKB-KW"/>
</dbReference>
<dbReference type="InterPro" id="IPR050270">
    <property type="entry name" value="DegV_domain_contain"/>
</dbReference>
<dbReference type="Gene3D" id="3.30.1180.10">
    <property type="match status" value="1"/>
</dbReference>
<dbReference type="HOGENOM" id="CLU_048251_4_1_11"/>
<accession>C7N6U8</accession>
<dbReference type="SUPFAM" id="SSF82549">
    <property type="entry name" value="DAK1/DegV-like"/>
    <property type="match status" value="1"/>
</dbReference>
<name>C7N6U8_SLAHD</name>
<protein>
    <submittedName>
        <fullName evidence="3">Uncharacterized conserved protein</fullName>
    </submittedName>
</protein>
<dbReference type="PANTHER" id="PTHR33434:SF3">
    <property type="entry name" value="DEGV DOMAIN-CONTAINING PROTEIN YITS"/>
    <property type="match status" value="1"/>
</dbReference>
<organism evidence="3 4">
    <name type="scientific">Slackia heliotrinireducens (strain ATCC 29202 / DSM 20476 / NCTC 11029 / RHS 1)</name>
    <name type="common">Peptococcus heliotrinreducens</name>
    <dbReference type="NCBI Taxonomy" id="471855"/>
    <lineage>
        <taxon>Bacteria</taxon>
        <taxon>Bacillati</taxon>
        <taxon>Actinomycetota</taxon>
        <taxon>Coriobacteriia</taxon>
        <taxon>Eggerthellales</taxon>
        <taxon>Eggerthellaceae</taxon>
        <taxon>Slackia</taxon>
    </lineage>
</organism>
<dbReference type="EMBL" id="CP001684">
    <property type="protein sequence ID" value="ACV22633.1"/>
    <property type="molecule type" value="Genomic_DNA"/>
</dbReference>
<keyword evidence="4" id="KW-1185">Reference proteome</keyword>
<dbReference type="PROSITE" id="PS51482">
    <property type="entry name" value="DEGV"/>
    <property type="match status" value="1"/>
</dbReference>
<dbReference type="Gene3D" id="2.20.28.50">
    <property type="entry name" value="degv family protein"/>
    <property type="match status" value="1"/>
</dbReference>
<evidence type="ECO:0000256" key="2">
    <source>
        <dbReference type="ARBA" id="ARBA00023121"/>
    </source>
</evidence>
<reference evidence="3 4" key="1">
    <citation type="journal article" date="2009" name="Stand. Genomic Sci.">
        <title>Complete genome sequence of Slackia heliotrinireducens type strain (RHS 1).</title>
        <authorList>
            <person name="Pukall R."/>
            <person name="Lapidus A."/>
            <person name="Nolan M."/>
            <person name="Copeland A."/>
            <person name="Glavina Del Rio T."/>
            <person name="Lucas S."/>
            <person name="Chen F."/>
            <person name="Tice H."/>
            <person name="Cheng J.F."/>
            <person name="Chertkov O."/>
            <person name="Bruce D."/>
            <person name="Goodwin L."/>
            <person name="Kuske C."/>
            <person name="Brettin T."/>
            <person name="Detter J.C."/>
            <person name="Han C."/>
            <person name="Pitluck S."/>
            <person name="Pati A."/>
            <person name="Mavrommatis K."/>
            <person name="Ivanova N."/>
            <person name="Ovchinnikova G."/>
            <person name="Chen A."/>
            <person name="Palaniappan K."/>
            <person name="Schneider S."/>
            <person name="Rohde M."/>
            <person name="Chain P."/>
            <person name="D'haeseleer P."/>
            <person name="Goker M."/>
            <person name="Bristow J."/>
            <person name="Eisen J.A."/>
            <person name="Markowitz V."/>
            <person name="Kyrpides N.C."/>
            <person name="Klenk H.P."/>
            <person name="Hugenholtz P."/>
        </authorList>
    </citation>
    <scope>NUCLEOTIDE SEQUENCE [LARGE SCALE GENOMIC DNA]</scope>
    <source>
        <strain evidence="4">ATCC 29202 / DSM 20476 / NCTC 11029 / RHS 1</strain>
    </source>
</reference>
<dbReference type="KEGG" id="shi:Shel_16140"/>
<evidence type="ECO:0000256" key="1">
    <source>
        <dbReference type="ARBA" id="ARBA00003238"/>
    </source>
</evidence>
<evidence type="ECO:0000313" key="3">
    <source>
        <dbReference type="EMBL" id="ACV22633.1"/>
    </source>
</evidence>
<gene>
    <name evidence="3" type="ordered locus">Shel_16140</name>
</gene>
<keyword evidence="2" id="KW-0446">Lipid-binding</keyword>
<dbReference type="Pfam" id="PF02645">
    <property type="entry name" value="DegV"/>
    <property type="match status" value="1"/>
</dbReference>
<dbReference type="PANTHER" id="PTHR33434">
    <property type="entry name" value="DEGV DOMAIN-CONTAINING PROTEIN DR_1986-RELATED"/>
    <property type="match status" value="1"/>
</dbReference>
<dbReference type="Proteomes" id="UP000002026">
    <property type="component" value="Chromosome"/>
</dbReference>
<proteinExistence type="predicted"/>